<keyword evidence="2" id="KW-0677">Repeat</keyword>
<reference evidence="4" key="2">
    <citation type="submission" date="2025-08" db="UniProtKB">
        <authorList>
            <consortium name="Ensembl"/>
        </authorList>
    </citation>
    <scope>IDENTIFICATION</scope>
</reference>
<keyword evidence="1" id="KW-0433">Leucine-rich repeat</keyword>
<evidence type="ECO:0000256" key="3">
    <source>
        <dbReference type="SAM" id="MobiDB-lite"/>
    </source>
</evidence>
<accession>A0A3P8UHG2</accession>
<dbReference type="InterPro" id="IPR032675">
    <property type="entry name" value="LRR_dom_sf"/>
</dbReference>
<dbReference type="PANTHER" id="PTHR18849">
    <property type="entry name" value="LEUCINE RICH REPEAT PROTEIN"/>
    <property type="match status" value="1"/>
</dbReference>
<dbReference type="GeneTree" id="ENSGT00390000015980"/>
<name>A0A3P8UHG2_CYNSE</name>
<organism evidence="4 5">
    <name type="scientific">Cynoglossus semilaevis</name>
    <name type="common">Tongue sole</name>
    <dbReference type="NCBI Taxonomy" id="244447"/>
    <lineage>
        <taxon>Eukaryota</taxon>
        <taxon>Metazoa</taxon>
        <taxon>Chordata</taxon>
        <taxon>Craniata</taxon>
        <taxon>Vertebrata</taxon>
        <taxon>Euteleostomi</taxon>
        <taxon>Actinopterygii</taxon>
        <taxon>Neopterygii</taxon>
        <taxon>Teleostei</taxon>
        <taxon>Neoteleostei</taxon>
        <taxon>Acanthomorphata</taxon>
        <taxon>Carangaria</taxon>
        <taxon>Pleuronectiformes</taxon>
        <taxon>Pleuronectoidei</taxon>
        <taxon>Cynoglossidae</taxon>
        <taxon>Cynoglossinae</taxon>
        <taxon>Cynoglossus</taxon>
    </lineage>
</organism>
<dbReference type="OMA" id="YLTWHKV"/>
<dbReference type="Ensembl" id="ENSCSET00000002700.1">
    <property type="protein sequence ID" value="ENSCSEP00000002658.1"/>
    <property type="gene ID" value="ENSCSEG00000001766.1"/>
</dbReference>
<evidence type="ECO:0000256" key="2">
    <source>
        <dbReference type="ARBA" id="ARBA00022737"/>
    </source>
</evidence>
<dbReference type="PANTHER" id="PTHR18849:SF4">
    <property type="entry name" value="GENE 29133-RELATED"/>
    <property type="match status" value="1"/>
</dbReference>
<protein>
    <recommendedName>
        <fullName evidence="6">U2A'/phosphoprotein 32 family A C-terminal domain-containing protein</fullName>
    </recommendedName>
</protein>
<evidence type="ECO:0000313" key="4">
    <source>
        <dbReference type="Ensembl" id="ENSCSEP00000002658.1"/>
    </source>
</evidence>
<dbReference type="Proteomes" id="UP000265120">
    <property type="component" value="Chromosome 4"/>
</dbReference>
<proteinExistence type="predicted"/>
<dbReference type="AlphaFoldDB" id="A0A3P8UHG2"/>
<feature type="region of interest" description="Disordered" evidence="3">
    <location>
        <begin position="1"/>
        <end position="20"/>
    </location>
</feature>
<dbReference type="Gene3D" id="3.80.10.10">
    <property type="entry name" value="Ribonuclease Inhibitor"/>
    <property type="match status" value="1"/>
</dbReference>
<reference evidence="4" key="3">
    <citation type="submission" date="2025-09" db="UniProtKB">
        <authorList>
            <consortium name="Ensembl"/>
        </authorList>
    </citation>
    <scope>IDENTIFICATION</scope>
</reference>
<reference evidence="4 5" key="1">
    <citation type="journal article" date="2014" name="Nat. Genet.">
        <title>Whole-genome sequence of a flatfish provides insights into ZW sex chromosome evolution and adaptation to a benthic lifestyle.</title>
        <authorList>
            <person name="Chen S."/>
            <person name="Zhang G."/>
            <person name="Shao C."/>
            <person name="Huang Q."/>
            <person name="Liu G."/>
            <person name="Zhang P."/>
            <person name="Song W."/>
            <person name="An N."/>
            <person name="Chalopin D."/>
            <person name="Volff J.N."/>
            <person name="Hong Y."/>
            <person name="Li Q."/>
            <person name="Sha Z."/>
            <person name="Zhou H."/>
            <person name="Xie M."/>
            <person name="Yu Q."/>
            <person name="Liu Y."/>
            <person name="Xiang H."/>
            <person name="Wang N."/>
            <person name="Wu K."/>
            <person name="Yang C."/>
            <person name="Zhou Q."/>
            <person name="Liao X."/>
            <person name="Yang L."/>
            <person name="Hu Q."/>
            <person name="Zhang J."/>
            <person name="Meng L."/>
            <person name="Jin L."/>
            <person name="Tian Y."/>
            <person name="Lian J."/>
            <person name="Yang J."/>
            <person name="Miao G."/>
            <person name="Liu S."/>
            <person name="Liang Z."/>
            <person name="Yan F."/>
            <person name="Li Y."/>
            <person name="Sun B."/>
            <person name="Zhang H."/>
            <person name="Zhang J."/>
            <person name="Zhu Y."/>
            <person name="Du M."/>
            <person name="Zhao Y."/>
            <person name="Schartl M."/>
            <person name="Tang Q."/>
            <person name="Wang J."/>
        </authorList>
    </citation>
    <scope>NUCLEOTIDE SEQUENCE</scope>
</reference>
<evidence type="ECO:0008006" key="6">
    <source>
        <dbReference type="Google" id="ProtNLM"/>
    </source>
</evidence>
<evidence type="ECO:0000313" key="5">
    <source>
        <dbReference type="Proteomes" id="UP000265120"/>
    </source>
</evidence>
<dbReference type="SUPFAM" id="SSF52058">
    <property type="entry name" value="L domain-like"/>
    <property type="match status" value="1"/>
</dbReference>
<feature type="compositionally biased region" description="Polar residues" evidence="3">
    <location>
        <begin position="1"/>
        <end position="15"/>
    </location>
</feature>
<feature type="region of interest" description="Disordered" evidence="3">
    <location>
        <begin position="80"/>
        <end position="100"/>
    </location>
</feature>
<dbReference type="STRING" id="244447.ENSCSEP00000002658"/>
<sequence length="273" mass="31180">MSESSSGVNTLSGSLPKSHWSRHSDLHVTRTPLCVDHSPDSGLVSTPLPSRQFQFVSWHHLEQCDITGDQLTCPRVREGPSEEELFGGEDHHVPGGRRRREGEEQRWEERLQENWENCQELNLSYQDLGDPFQKENFLRILRRLIRVEKLQLVDNSLTNLSSVRLPRCRELNLHRNHLVCLRQLPNLPAVEHLCLSDNAVHSLVGLGALENSPLCSLNLSRNPVTFTQDYRARVFSCLPKLELLDGIPKLPEDSRLAGGRPYFPETTRMCNIL</sequence>
<evidence type="ECO:0000256" key="1">
    <source>
        <dbReference type="ARBA" id="ARBA00022614"/>
    </source>
</evidence>
<dbReference type="InParanoid" id="A0A3P8UHG2"/>
<keyword evidence="5" id="KW-1185">Reference proteome</keyword>